<dbReference type="Proteomes" id="UP000650466">
    <property type="component" value="Unassembled WGS sequence"/>
</dbReference>
<dbReference type="RefSeq" id="WP_188172662.1">
    <property type="nucleotide sequence ID" value="NZ_JACVVD010000001.1"/>
</dbReference>
<name>A0A926QI12_9BACL</name>
<dbReference type="PROSITE" id="PS51257">
    <property type="entry name" value="PROKAR_LIPOPROTEIN"/>
    <property type="match status" value="1"/>
</dbReference>
<evidence type="ECO:0000256" key="1">
    <source>
        <dbReference type="SAM" id="SignalP"/>
    </source>
</evidence>
<feature type="signal peptide" evidence="1">
    <location>
        <begin position="1"/>
        <end position="18"/>
    </location>
</feature>
<evidence type="ECO:0008006" key="4">
    <source>
        <dbReference type="Google" id="ProtNLM"/>
    </source>
</evidence>
<comment type="caution">
    <text evidence="2">The sequence shown here is derived from an EMBL/GenBank/DDBJ whole genome shotgun (WGS) entry which is preliminary data.</text>
</comment>
<evidence type="ECO:0000313" key="3">
    <source>
        <dbReference type="Proteomes" id="UP000650466"/>
    </source>
</evidence>
<protein>
    <recommendedName>
        <fullName evidence="4">Lipoprotein</fullName>
    </recommendedName>
</protein>
<organism evidence="2 3">
    <name type="scientific">Paenibacillus sedimenti</name>
    <dbReference type="NCBI Taxonomy" id="2770274"/>
    <lineage>
        <taxon>Bacteria</taxon>
        <taxon>Bacillati</taxon>
        <taxon>Bacillota</taxon>
        <taxon>Bacilli</taxon>
        <taxon>Bacillales</taxon>
        <taxon>Paenibacillaceae</taxon>
        <taxon>Paenibacillus</taxon>
    </lineage>
</organism>
<reference evidence="2" key="1">
    <citation type="submission" date="2020-09" db="EMBL/GenBank/DDBJ databases">
        <title>Draft Genome Sequence of Paenibacillus sp. WST5.</title>
        <authorList>
            <person name="Bao Z."/>
        </authorList>
    </citation>
    <scope>NUCLEOTIDE SEQUENCE</scope>
    <source>
        <strain evidence="2">WST5</strain>
    </source>
</reference>
<sequence>MGMHRGVIVLLIALAAFAGCETGKDSEMPTENDTLQETVGPKAAIDSDLAISNLRVFLNSQEGSQNEVILYASDEQIIQVTDPSCAAQPGDTLRTGHYSFYLRSQEGTVTALQTIHPFGTEALEFNDQRKMLEVLPNNGDWGSDLLTVRQYASCNGTEYALLGLSADGDGLLSYKFKLNNKEFPTLFASELTPVNSGDRELLRSLSYDNSQGHWTTRYWFVDSNLGILSSKD</sequence>
<dbReference type="AlphaFoldDB" id="A0A926QI12"/>
<accession>A0A926QI12</accession>
<proteinExistence type="predicted"/>
<evidence type="ECO:0000313" key="2">
    <source>
        <dbReference type="EMBL" id="MBD0378852.1"/>
    </source>
</evidence>
<dbReference type="EMBL" id="JACVVD010000001">
    <property type="protein sequence ID" value="MBD0378852.1"/>
    <property type="molecule type" value="Genomic_DNA"/>
</dbReference>
<keyword evidence="3" id="KW-1185">Reference proteome</keyword>
<feature type="chain" id="PRO_5038689483" description="Lipoprotein" evidence="1">
    <location>
        <begin position="19"/>
        <end position="232"/>
    </location>
</feature>
<keyword evidence="1" id="KW-0732">Signal</keyword>
<gene>
    <name evidence="2" type="ORF">ICC18_01795</name>
</gene>